<gene>
    <name evidence="2" type="ORF">F6B42_05195</name>
</gene>
<protein>
    <submittedName>
        <fullName evidence="2">Uncharacterized protein</fullName>
    </submittedName>
</protein>
<dbReference type="Proteomes" id="UP000327039">
    <property type="component" value="Unassembled WGS sequence"/>
</dbReference>
<reference evidence="3" key="1">
    <citation type="submission" date="2019-09" db="EMBL/GenBank/DDBJ databases">
        <title>Mumia zhuanghuii sp. nov. isolated from the intestinal contents of plateau pika (Ochotona curzoniae) in the Qinghai-Tibet plateau of China.</title>
        <authorList>
            <person name="Tian Z."/>
        </authorList>
    </citation>
    <scope>NUCLEOTIDE SEQUENCE [LARGE SCALE GENOMIC DNA]</scope>
    <source>
        <strain evidence="3">DSM 25564</strain>
    </source>
</reference>
<dbReference type="RefSeq" id="WP_150418480.1">
    <property type="nucleotide sequence ID" value="NZ_VYRZ01000001.1"/>
</dbReference>
<comment type="caution">
    <text evidence="2">The sequence shown here is derived from an EMBL/GenBank/DDBJ whole genome shotgun (WGS) entry which is preliminary data.</text>
</comment>
<keyword evidence="1" id="KW-0812">Transmembrane</keyword>
<dbReference type="EMBL" id="VYRZ01000001">
    <property type="protein sequence ID" value="KAA9089850.1"/>
    <property type="molecule type" value="Genomic_DNA"/>
</dbReference>
<keyword evidence="1" id="KW-1133">Transmembrane helix</keyword>
<name>A0A5J5IZA1_9MICO</name>
<accession>A0A5J5IZA1</accession>
<organism evidence="2 3">
    <name type="scientific">Microbacterium radiodurans</name>
    <dbReference type="NCBI Taxonomy" id="661398"/>
    <lineage>
        <taxon>Bacteria</taxon>
        <taxon>Bacillati</taxon>
        <taxon>Actinomycetota</taxon>
        <taxon>Actinomycetes</taxon>
        <taxon>Micrococcales</taxon>
        <taxon>Microbacteriaceae</taxon>
        <taxon>Microbacterium</taxon>
    </lineage>
</organism>
<proteinExistence type="predicted"/>
<sequence>MTDTTDAAIETAPGRTPKNRAARAVQIAIAAIGASILAVTVAYGAVFWPRTPVDGPAGDVPIGWAPWAANLRSSPADVTFAQMNAAMREKDRDKFLAQATGQAAEQLALWWDNSMAMGWNVAAIAPTDLDLDENGNAEVVLGAQYVFAAHPERGSGDRDAGLQLIQGFTYTVTFEPGSDRGRSFDQYEQTDEPEAATILSVVPTYEPNPWDEGSIHVAMRDHVVLIGMSDEADLVERNADVAEQSAVIALDAIRALGGEPTQDGFVSAITDDPERFSRWQYGQGTPWDMDVAGYARPALRPNLPERFIDPQIATGTDTSGTLVVMGPLSADSRESTFVHEFAHALHNTAAPGSFVAPPAAVMEGFARYVQWESGVADRGYLRQEVKDAVAAGGTGAFSDELLRSQDAGIAYDAAGSYYAYAASTGTSVWRLAIDAVIGGGFGVDSDDVVVSEWQAWVAAQG</sequence>
<feature type="transmembrane region" description="Helical" evidence="1">
    <location>
        <begin position="24"/>
        <end position="48"/>
    </location>
</feature>
<evidence type="ECO:0000256" key="1">
    <source>
        <dbReference type="SAM" id="Phobius"/>
    </source>
</evidence>
<dbReference type="AlphaFoldDB" id="A0A5J5IZA1"/>
<keyword evidence="1" id="KW-0472">Membrane</keyword>
<evidence type="ECO:0000313" key="3">
    <source>
        <dbReference type="Proteomes" id="UP000327039"/>
    </source>
</evidence>
<evidence type="ECO:0000313" key="2">
    <source>
        <dbReference type="EMBL" id="KAA9089850.1"/>
    </source>
</evidence>
<keyword evidence="3" id="KW-1185">Reference proteome</keyword>
<dbReference type="OrthoDB" id="4832575at2"/>